<sequence length="321" mass="33965">MSRPRLLITGAGGFCGEHACVHFAEAGWQVTAAARRLPAQQSSLAEAEHVDWRVSDLTVQSEVHALIAESLPDAVIHLAGMNAVEPSWSDPASALEANLMGTVYLLEAIRASGRTTRVVVAGSMLRYPLPSGSLAPVPPHPYSLSKSLQVLAAQSWSSMYLMDVIVAEPGNLIGPGRSRGIVALLARYAAASELAAERGIEPPPAFRLSSATERRDMLDVRDAIRAYGVLLASGESGRVYPLASGRMITLGELADGFAALARVPLRFEIGSSTAPSPLPADTSALSALGWTPSIPLARSIADTLEQMRNIVRKGPDRATND</sequence>
<keyword evidence="4" id="KW-1185">Reference proteome</keyword>
<accession>A0ABV5KYD4</accession>
<evidence type="ECO:0000313" key="3">
    <source>
        <dbReference type="EMBL" id="MFB9330227.1"/>
    </source>
</evidence>
<name>A0ABV5KYD4_9BACL</name>
<dbReference type="RefSeq" id="WP_377501223.1">
    <property type="nucleotide sequence ID" value="NZ_JBHMDO010000047.1"/>
</dbReference>
<dbReference type="Gene3D" id="3.40.50.720">
    <property type="entry name" value="NAD(P)-binding Rossmann-like Domain"/>
    <property type="match status" value="1"/>
</dbReference>
<comment type="similarity">
    <text evidence="1">Belongs to the NAD(P)-dependent epimerase/dehydratase family.</text>
</comment>
<feature type="domain" description="NAD-dependent epimerase/dehydratase" evidence="2">
    <location>
        <begin position="7"/>
        <end position="240"/>
    </location>
</feature>
<evidence type="ECO:0000313" key="4">
    <source>
        <dbReference type="Proteomes" id="UP001589747"/>
    </source>
</evidence>
<proteinExistence type="inferred from homology"/>
<dbReference type="Pfam" id="PF01370">
    <property type="entry name" value="Epimerase"/>
    <property type="match status" value="1"/>
</dbReference>
<dbReference type="EMBL" id="JBHMDO010000047">
    <property type="protein sequence ID" value="MFB9330227.1"/>
    <property type="molecule type" value="Genomic_DNA"/>
</dbReference>
<evidence type="ECO:0000259" key="2">
    <source>
        <dbReference type="Pfam" id="PF01370"/>
    </source>
</evidence>
<reference evidence="3 4" key="1">
    <citation type="submission" date="2024-09" db="EMBL/GenBank/DDBJ databases">
        <authorList>
            <person name="Sun Q."/>
            <person name="Mori K."/>
        </authorList>
    </citation>
    <scope>NUCLEOTIDE SEQUENCE [LARGE SCALE GENOMIC DNA]</scope>
    <source>
        <strain evidence="3 4">TISTR 2452</strain>
    </source>
</reference>
<dbReference type="Proteomes" id="UP001589747">
    <property type="component" value="Unassembled WGS sequence"/>
</dbReference>
<organism evidence="3 4">
    <name type="scientific">Paenibacillus aurantiacus</name>
    <dbReference type="NCBI Taxonomy" id="1936118"/>
    <lineage>
        <taxon>Bacteria</taxon>
        <taxon>Bacillati</taxon>
        <taxon>Bacillota</taxon>
        <taxon>Bacilli</taxon>
        <taxon>Bacillales</taxon>
        <taxon>Paenibacillaceae</taxon>
        <taxon>Paenibacillus</taxon>
    </lineage>
</organism>
<dbReference type="SUPFAM" id="SSF51735">
    <property type="entry name" value="NAD(P)-binding Rossmann-fold domains"/>
    <property type="match status" value="1"/>
</dbReference>
<comment type="caution">
    <text evidence="3">The sequence shown here is derived from an EMBL/GenBank/DDBJ whole genome shotgun (WGS) entry which is preliminary data.</text>
</comment>
<dbReference type="InterPro" id="IPR036291">
    <property type="entry name" value="NAD(P)-bd_dom_sf"/>
</dbReference>
<dbReference type="InterPro" id="IPR001509">
    <property type="entry name" value="Epimerase_deHydtase"/>
</dbReference>
<gene>
    <name evidence="3" type="ORF">ACFFSY_30145</name>
</gene>
<protein>
    <submittedName>
        <fullName evidence="3">NAD-dependent epimerase/dehydratase family protein</fullName>
    </submittedName>
</protein>
<dbReference type="PANTHER" id="PTHR43000">
    <property type="entry name" value="DTDP-D-GLUCOSE 4,6-DEHYDRATASE-RELATED"/>
    <property type="match status" value="1"/>
</dbReference>
<evidence type="ECO:0000256" key="1">
    <source>
        <dbReference type="ARBA" id="ARBA00007637"/>
    </source>
</evidence>